<dbReference type="Gene3D" id="1.10.287.110">
    <property type="entry name" value="DnaJ domain"/>
    <property type="match status" value="1"/>
</dbReference>
<reference evidence="3" key="1">
    <citation type="submission" date="2014-11" db="EMBL/GenBank/DDBJ databases">
        <authorList>
            <person name="Otto D Thomas"/>
            <person name="Naeem Raeece"/>
        </authorList>
    </citation>
    <scope>NUCLEOTIDE SEQUENCE</scope>
</reference>
<feature type="compositionally biased region" description="Acidic residues" evidence="1">
    <location>
        <begin position="142"/>
        <end position="157"/>
    </location>
</feature>
<evidence type="ECO:0000256" key="2">
    <source>
        <dbReference type="SAM" id="SignalP"/>
    </source>
</evidence>
<feature type="signal peptide" evidence="2">
    <location>
        <begin position="1"/>
        <end position="20"/>
    </location>
</feature>
<dbReference type="InterPro" id="IPR036770">
    <property type="entry name" value="Ankyrin_rpt-contain_sf"/>
</dbReference>
<accession>A0A0G4FQI8</accession>
<dbReference type="AlphaFoldDB" id="A0A0G4FQI8"/>
<dbReference type="Gene3D" id="1.25.40.20">
    <property type="entry name" value="Ankyrin repeat-containing domain"/>
    <property type="match status" value="1"/>
</dbReference>
<name>A0A0G4FQI8_9ALVE</name>
<gene>
    <name evidence="3" type="ORF">Cvel_3595</name>
</gene>
<sequence length="255" mass="28762">MRTVSFLAAFGFVLLALVGAKRFQQLQKKVKDLNDSQEEVTLAATQGDVEALKLLFDEHEVKVDALDAVRLVHATLLWVRKDAPPPGGLVDKNRKEVVDFLLKKGADKDIKDFWRDTPLAIAERKGFTEIASLLKGEAQPEAPEEPEEKEEDIDWESNEEWKEWQEAIHEARGLPSKPKGLPKIASVFDPEMTSLPANLSQLAKAWKKRSLLLHPDRQKDEAKKKEATVAQQKLNKAYDILKANYYDEGTGNLLP</sequence>
<evidence type="ECO:0000313" key="3">
    <source>
        <dbReference type="EMBL" id="CEM16235.1"/>
    </source>
</evidence>
<dbReference type="VEuPathDB" id="CryptoDB:Cvel_3595"/>
<dbReference type="SUPFAM" id="SSF46565">
    <property type="entry name" value="Chaperone J-domain"/>
    <property type="match status" value="1"/>
</dbReference>
<dbReference type="InterPro" id="IPR036869">
    <property type="entry name" value="J_dom_sf"/>
</dbReference>
<dbReference type="CDD" id="cd06257">
    <property type="entry name" value="DnaJ"/>
    <property type="match status" value="1"/>
</dbReference>
<dbReference type="SUPFAM" id="SSF48403">
    <property type="entry name" value="Ankyrin repeat"/>
    <property type="match status" value="1"/>
</dbReference>
<keyword evidence="2" id="KW-0732">Signal</keyword>
<protein>
    <submittedName>
        <fullName evidence="3">Uncharacterized protein</fullName>
    </submittedName>
</protein>
<feature type="chain" id="PRO_5005188930" evidence="2">
    <location>
        <begin position="21"/>
        <end position="255"/>
    </location>
</feature>
<feature type="region of interest" description="Disordered" evidence="1">
    <location>
        <begin position="136"/>
        <end position="157"/>
    </location>
</feature>
<organism evidence="3">
    <name type="scientific">Chromera velia CCMP2878</name>
    <dbReference type="NCBI Taxonomy" id="1169474"/>
    <lineage>
        <taxon>Eukaryota</taxon>
        <taxon>Sar</taxon>
        <taxon>Alveolata</taxon>
        <taxon>Colpodellida</taxon>
        <taxon>Chromeraceae</taxon>
        <taxon>Chromera</taxon>
    </lineage>
</organism>
<proteinExistence type="predicted"/>
<evidence type="ECO:0000256" key="1">
    <source>
        <dbReference type="SAM" id="MobiDB-lite"/>
    </source>
</evidence>
<dbReference type="EMBL" id="CDMZ01000529">
    <property type="protein sequence ID" value="CEM16235.1"/>
    <property type="molecule type" value="Genomic_DNA"/>
</dbReference>
<dbReference type="InterPro" id="IPR001623">
    <property type="entry name" value="DnaJ_domain"/>
</dbReference>